<dbReference type="Proteomes" id="UP001362999">
    <property type="component" value="Unassembled WGS sequence"/>
</dbReference>
<feature type="coiled-coil region" evidence="1">
    <location>
        <begin position="242"/>
        <end position="269"/>
    </location>
</feature>
<name>A0AAW0DVF2_9AGAR</name>
<comment type="caution">
    <text evidence="3">The sequence shown here is derived from an EMBL/GenBank/DDBJ whole genome shotgun (WGS) entry which is preliminary data.</text>
</comment>
<keyword evidence="1" id="KW-0175">Coiled coil</keyword>
<dbReference type="EMBL" id="JAWWNJ010000005">
    <property type="protein sequence ID" value="KAK7055926.1"/>
    <property type="molecule type" value="Genomic_DNA"/>
</dbReference>
<reference evidence="3 4" key="1">
    <citation type="journal article" date="2024" name="J Genomics">
        <title>Draft genome sequencing and assembly of Favolaschia claudopus CIRM-BRFM 2984 isolated from oak limbs.</title>
        <authorList>
            <person name="Navarro D."/>
            <person name="Drula E."/>
            <person name="Chaduli D."/>
            <person name="Cazenave R."/>
            <person name="Ahrendt S."/>
            <person name="Wang J."/>
            <person name="Lipzen A."/>
            <person name="Daum C."/>
            <person name="Barry K."/>
            <person name="Grigoriev I.V."/>
            <person name="Favel A."/>
            <person name="Rosso M.N."/>
            <person name="Martin F."/>
        </authorList>
    </citation>
    <scope>NUCLEOTIDE SEQUENCE [LARGE SCALE GENOMIC DNA]</scope>
    <source>
        <strain evidence="3 4">CIRM-BRFM 2984</strain>
    </source>
</reference>
<gene>
    <name evidence="3" type="ORF">R3P38DRAFT_3566036</name>
</gene>
<evidence type="ECO:0000313" key="4">
    <source>
        <dbReference type="Proteomes" id="UP001362999"/>
    </source>
</evidence>
<keyword evidence="4" id="KW-1185">Reference proteome</keyword>
<evidence type="ECO:0000256" key="2">
    <source>
        <dbReference type="SAM" id="MobiDB-lite"/>
    </source>
</evidence>
<sequence>MSYQSLLGTDQSVQGMLQPSLPPFYQSFLNGSLPVNYQYPSSAWALPSLPVDKSADTSSIDSTASFNLSQITMGTGSGQPDDSVSPSSIVNTSLESPGSTPTPRARIRASNGNPAFGKVQGAYRGSETADIIRSRAQRQKISDRKECSARFGRKTKELIERCEDLAQETGCWLFFTAQHPYAKEPFYHFASSRLLRDSKTDVETIINQFNKIFASLLAGRQRDAASMHKKLQEALAAQASSSKALENVAEEKEALAVELAEKNALLEQKSRPFKWLARLQPDGAFKPALDKILIHRLGDNFETLEIYRPLKCEWVKLPSNSALYPEGMEETLIYRDSSLADEDCLHLSILIQRMHYRIAAGRYTATNIPTRYLMDPLDVDLVDGPLFDIFENL</sequence>
<evidence type="ECO:0000313" key="3">
    <source>
        <dbReference type="EMBL" id="KAK7055926.1"/>
    </source>
</evidence>
<dbReference type="AlphaFoldDB" id="A0AAW0DVF2"/>
<protein>
    <submittedName>
        <fullName evidence="3">Uncharacterized protein</fullName>
    </submittedName>
</protein>
<evidence type="ECO:0000256" key="1">
    <source>
        <dbReference type="SAM" id="Coils"/>
    </source>
</evidence>
<accession>A0AAW0DVF2</accession>
<organism evidence="3 4">
    <name type="scientific">Favolaschia claudopus</name>
    <dbReference type="NCBI Taxonomy" id="2862362"/>
    <lineage>
        <taxon>Eukaryota</taxon>
        <taxon>Fungi</taxon>
        <taxon>Dikarya</taxon>
        <taxon>Basidiomycota</taxon>
        <taxon>Agaricomycotina</taxon>
        <taxon>Agaricomycetes</taxon>
        <taxon>Agaricomycetidae</taxon>
        <taxon>Agaricales</taxon>
        <taxon>Marasmiineae</taxon>
        <taxon>Mycenaceae</taxon>
        <taxon>Favolaschia</taxon>
    </lineage>
</organism>
<feature type="region of interest" description="Disordered" evidence="2">
    <location>
        <begin position="71"/>
        <end position="120"/>
    </location>
</feature>
<feature type="compositionally biased region" description="Polar residues" evidence="2">
    <location>
        <begin position="71"/>
        <end position="102"/>
    </location>
</feature>
<proteinExistence type="predicted"/>